<dbReference type="Proteomes" id="UP000076825">
    <property type="component" value="Chromosome 1"/>
</dbReference>
<evidence type="ECO:0000313" key="2">
    <source>
        <dbReference type="Proteomes" id="UP000076825"/>
    </source>
</evidence>
<organism evidence="1 2">
    <name type="scientific">Bordetella trematum</name>
    <dbReference type="NCBI Taxonomy" id="123899"/>
    <lineage>
        <taxon>Bacteria</taxon>
        <taxon>Pseudomonadati</taxon>
        <taxon>Pseudomonadota</taxon>
        <taxon>Betaproteobacteria</taxon>
        <taxon>Burkholderiales</taxon>
        <taxon>Alcaligenaceae</taxon>
        <taxon>Bordetella</taxon>
    </lineage>
</organism>
<gene>
    <name evidence="1" type="ORF">SAMEA3906487_02814</name>
</gene>
<name>A0A157SM71_9BORD</name>
<dbReference type="KEGG" id="btrm:SAMEA390648702814"/>
<keyword evidence="2" id="KW-1185">Reference proteome</keyword>
<sequence>MTVCFDAGGQDYNPGMQLVIPGALPATAVAGELARHLPEHAPTLSLWLAQGQTRVQGFDVRAQGCTAYEGWQVRAAGFTPTASQKLGAGLGPLLGGTQDESPVWVADLVHLALGMDSANLLDPDLLQLQPDEGAALLQAARDLLADGGFEAHALGPGRWRLSLPPGLQPDAASPAAVIGERLQHWWTLDPASRPWRRLLNDIQMAWYAHPVNEARSERGLPAVNGLWLYGGARPWALRALPPVLAPELDTLARAGDWAAWLAALARLDRDHLRPLARPDGQPLQALQLVLLGRERQAEVTLNPRTGLRKWLPAPKTDWKRWWSSPV</sequence>
<reference evidence="1 2" key="1">
    <citation type="submission" date="2016-04" db="EMBL/GenBank/DDBJ databases">
        <authorList>
            <consortium name="Pathogen Informatics"/>
        </authorList>
    </citation>
    <scope>NUCLEOTIDE SEQUENCE [LARGE SCALE GENOMIC DNA]</scope>
    <source>
        <strain evidence="1 2">H044680328</strain>
    </source>
</reference>
<dbReference type="AlphaFoldDB" id="A0A157SM71"/>
<dbReference type="PATRIC" id="fig|123899.6.peg.2801"/>
<dbReference type="STRING" id="123899.SAMEA3906487_02814"/>
<dbReference type="PIRSF" id="PIRSF015283">
    <property type="entry name" value="Regulatory_RpfE"/>
    <property type="match status" value="1"/>
</dbReference>
<accession>A0A157SM71</accession>
<dbReference type="EMBL" id="LT546645">
    <property type="protein sequence ID" value="SAI71537.1"/>
    <property type="molecule type" value="Genomic_DNA"/>
</dbReference>
<proteinExistence type="predicted"/>
<protein>
    <submittedName>
        <fullName evidence="1">Uncharacterized protein conserved in bacteria</fullName>
    </submittedName>
</protein>
<evidence type="ECO:0000313" key="1">
    <source>
        <dbReference type="EMBL" id="SAI71537.1"/>
    </source>
</evidence>
<dbReference type="eggNOG" id="COG4255">
    <property type="taxonomic scope" value="Bacteria"/>
</dbReference>
<dbReference type="InterPro" id="IPR016631">
    <property type="entry name" value="Regulatory_RpfE"/>
</dbReference>